<sequence>MNYAHRAASWVMGKGSHEALIAAFVSLIVVISVWEGGVTGLLVTVIMGAVGGLMSRALGFGVGVQFMCYYTSVLTVPALLALAG</sequence>
<protein>
    <submittedName>
        <fullName evidence="2">Uncharacterized protein</fullName>
    </submittedName>
</protein>
<dbReference type="RefSeq" id="WP_344415738.1">
    <property type="nucleotide sequence ID" value="NZ_BAAAQK010000005.1"/>
</dbReference>
<keyword evidence="1" id="KW-0472">Membrane</keyword>
<evidence type="ECO:0000313" key="3">
    <source>
        <dbReference type="Proteomes" id="UP001500449"/>
    </source>
</evidence>
<keyword evidence="3" id="KW-1185">Reference proteome</keyword>
<gene>
    <name evidence="2" type="ORF">GCM10009836_25050</name>
</gene>
<evidence type="ECO:0000313" key="2">
    <source>
        <dbReference type="EMBL" id="GAA1844593.1"/>
    </source>
</evidence>
<feature type="transmembrane region" description="Helical" evidence="1">
    <location>
        <begin position="20"/>
        <end position="46"/>
    </location>
</feature>
<proteinExistence type="predicted"/>
<reference evidence="2 3" key="1">
    <citation type="journal article" date="2019" name="Int. J. Syst. Evol. Microbiol.">
        <title>The Global Catalogue of Microorganisms (GCM) 10K type strain sequencing project: providing services to taxonomists for standard genome sequencing and annotation.</title>
        <authorList>
            <consortium name="The Broad Institute Genomics Platform"/>
            <consortium name="The Broad Institute Genome Sequencing Center for Infectious Disease"/>
            <person name="Wu L."/>
            <person name="Ma J."/>
        </authorList>
    </citation>
    <scope>NUCLEOTIDE SEQUENCE [LARGE SCALE GENOMIC DNA]</scope>
    <source>
        <strain evidence="2 3">JCM 16009</strain>
    </source>
</reference>
<feature type="transmembrane region" description="Helical" evidence="1">
    <location>
        <begin position="58"/>
        <end position="83"/>
    </location>
</feature>
<dbReference type="Proteomes" id="UP001500449">
    <property type="component" value="Unassembled WGS sequence"/>
</dbReference>
<evidence type="ECO:0000256" key="1">
    <source>
        <dbReference type="SAM" id="Phobius"/>
    </source>
</evidence>
<organism evidence="2 3">
    <name type="scientific">Pseudonocardia ailaonensis</name>
    <dbReference type="NCBI Taxonomy" id="367279"/>
    <lineage>
        <taxon>Bacteria</taxon>
        <taxon>Bacillati</taxon>
        <taxon>Actinomycetota</taxon>
        <taxon>Actinomycetes</taxon>
        <taxon>Pseudonocardiales</taxon>
        <taxon>Pseudonocardiaceae</taxon>
        <taxon>Pseudonocardia</taxon>
    </lineage>
</organism>
<keyword evidence="1" id="KW-0812">Transmembrane</keyword>
<comment type="caution">
    <text evidence="2">The sequence shown here is derived from an EMBL/GenBank/DDBJ whole genome shotgun (WGS) entry which is preliminary data.</text>
</comment>
<keyword evidence="1" id="KW-1133">Transmembrane helix</keyword>
<name>A0ABN2MZJ5_9PSEU</name>
<accession>A0ABN2MZJ5</accession>
<dbReference type="EMBL" id="BAAAQK010000005">
    <property type="protein sequence ID" value="GAA1844593.1"/>
    <property type="molecule type" value="Genomic_DNA"/>
</dbReference>